<evidence type="ECO:0000313" key="3">
    <source>
        <dbReference type="Proteomes" id="UP001328107"/>
    </source>
</evidence>
<name>A0AAN5DAP7_9BILA</name>
<keyword evidence="3" id="KW-1185">Reference proteome</keyword>
<dbReference type="Pfam" id="PF01682">
    <property type="entry name" value="DB"/>
    <property type="match status" value="1"/>
</dbReference>
<feature type="domain" description="Domain of unknown function DB" evidence="1">
    <location>
        <begin position="49"/>
        <end position="126"/>
    </location>
</feature>
<dbReference type="PANTHER" id="PTHR46705:SF4">
    <property type="entry name" value="DOMAIN OF UNKNOWN FUNCTION DB DOMAIN-CONTAINING PROTEIN"/>
    <property type="match status" value="1"/>
</dbReference>
<dbReference type="Proteomes" id="UP001328107">
    <property type="component" value="Unassembled WGS sequence"/>
</dbReference>
<evidence type="ECO:0000313" key="2">
    <source>
        <dbReference type="EMBL" id="GMR60048.1"/>
    </source>
</evidence>
<dbReference type="AlphaFoldDB" id="A0AAN5DAP7"/>
<dbReference type="PANTHER" id="PTHR46705">
    <property type="entry name" value="PROTEIN CBG09805"/>
    <property type="match status" value="1"/>
</dbReference>
<proteinExistence type="predicted"/>
<gene>
    <name evidence="2" type="ORF">PMAYCL1PPCAC_30243</name>
</gene>
<feature type="non-terminal residue" evidence="2">
    <location>
        <position position="138"/>
    </location>
</feature>
<sequence>CFVWGGCGFSGCGMRCGLGGICRKAHGATTLKELPQESTGDPDTDFLSCCENAGIPKECHDKCNYKRFTKDAMVRMFLRLDECPVTAAVEMQRCATRGTDHSECCRRNAVHTTLAGEKCLIFCKEDAGNATLLDISYI</sequence>
<dbReference type="InterPro" id="IPR002602">
    <property type="entry name" value="DB"/>
</dbReference>
<dbReference type="EMBL" id="BTRK01000006">
    <property type="protein sequence ID" value="GMR60048.1"/>
    <property type="molecule type" value="Genomic_DNA"/>
</dbReference>
<organism evidence="2 3">
    <name type="scientific">Pristionchus mayeri</name>
    <dbReference type="NCBI Taxonomy" id="1317129"/>
    <lineage>
        <taxon>Eukaryota</taxon>
        <taxon>Metazoa</taxon>
        <taxon>Ecdysozoa</taxon>
        <taxon>Nematoda</taxon>
        <taxon>Chromadorea</taxon>
        <taxon>Rhabditida</taxon>
        <taxon>Rhabditina</taxon>
        <taxon>Diplogasteromorpha</taxon>
        <taxon>Diplogasteroidea</taxon>
        <taxon>Neodiplogasteridae</taxon>
        <taxon>Pristionchus</taxon>
    </lineage>
</organism>
<reference evidence="3" key="1">
    <citation type="submission" date="2022-10" db="EMBL/GenBank/DDBJ databases">
        <title>Genome assembly of Pristionchus species.</title>
        <authorList>
            <person name="Yoshida K."/>
            <person name="Sommer R.J."/>
        </authorList>
    </citation>
    <scope>NUCLEOTIDE SEQUENCE [LARGE SCALE GENOMIC DNA]</scope>
    <source>
        <strain evidence="3">RS5460</strain>
    </source>
</reference>
<feature type="non-terminal residue" evidence="2">
    <location>
        <position position="1"/>
    </location>
</feature>
<protein>
    <recommendedName>
        <fullName evidence="1">Domain of unknown function DB domain-containing protein</fullName>
    </recommendedName>
</protein>
<accession>A0AAN5DAP7</accession>
<evidence type="ECO:0000259" key="1">
    <source>
        <dbReference type="Pfam" id="PF01682"/>
    </source>
</evidence>
<comment type="caution">
    <text evidence="2">The sequence shown here is derived from an EMBL/GenBank/DDBJ whole genome shotgun (WGS) entry which is preliminary data.</text>
</comment>